<evidence type="ECO:0000313" key="3">
    <source>
        <dbReference type="Proteomes" id="UP000076154"/>
    </source>
</evidence>
<feature type="region of interest" description="Disordered" evidence="1">
    <location>
        <begin position="1"/>
        <end position="38"/>
    </location>
</feature>
<dbReference type="Proteomes" id="UP000076154">
    <property type="component" value="Unassembled WGS sequence"/>
</dbReference>
<keyword evidence="3" id="KW-1185">Reference proteome</keyword>
<protein>
    <recommendedName>
        <fullName evidence="4">Ubiquitin 3 binding protein But2 C-terminal domain-containing protein</fullName>
    </recommendedName>
</protein>
<organism evidence="2 3">
    <name type="scientific">Hypsizygus marmoreus</name>
    <name type="common">White beech mushroom</name>
    <name type="synonym">Agaricus marmoreus</name>
    <dbReference type="NCBI Taxonomy" id="39966"/>
    <lineage>
        <taxon>Eukaryota</taxon>
        <taxon>Fungi</taxon>
        <taxon>Dikarya</taxon>
        <taxon>Basidiomycota</taxon>
        <taxon>Agaricomycotina</taxon>
        <taxon>Agaricomycetes</taxon>
        <taxon>Agaricomycetidae</taxon>
        <taxon>Agaricales</taxon>
        <taxon>Tricholomatineae</taxon>
        <taxon>Lyophyllaceae</taxon>
        <taxon>Hypsizygus</taxon>
    </lineage>
</organism>
<name>A0A369JX37_HYPMA</name>
<gene>
    <name evidence="2" type="ORF">Hypma_006348</name>
</gene>
<evidence type="ECO:0008006" key="4">
    <source>
        <dbReference type="Google" id="ProtNLM"/>
    </source>
</evidence>
<dbReference type="EMBL" id="LUEZ02000040">
    <property type="protein sequence ID" value="RDB25892.1"/>
    <property type="molecule type" value="Genomic_DNA"/>
</dbReference>
<comment type="caution">
    <text evidence="2">The sequence shown here is derived from an EMBL/GenBank/DDBJ whole genome shotgun (WGS) entry which is preliminary data.</text>
</comment>
<sequence>MSLFGLRPSPAGTSYTTLLQSPDSDSDKEASRSEDSLDLEHCPTCGLPASRQSSSPITTWAIIVCLLCTAINALLAFSPDPRPTVPSCRDPLSALTKEEIRRLRRPSPFIGLANITRPSPPIPRSLINYPQVIAQVDREHKDLVFDDDPLRHMTHTGSVSPEGKQVRATKSISTILQFRAIDFGMETCELKLRFPVHNTTNPFMISLHRLAANTPLDTKTLSYRKRPSRITNIANIRVPVASESVVDWNGQYACQWDELLTFELGCFGSDRPGYEEQNEGCSLMWWQDQASEDPSEAIYVMQHATV</sequence>
<accession>A0A369JX37</accession>
<dbReference type="OrthoDB" id="3350619at2759"/>
<feature type="compositionally biased region" description="Polar residues" evidence="1">
    <location>
        <begin position="11"/>
        <end position="23"/>
    </location>
</feature>
<evidence type="ECO:0000256" key="1">
    <source>
        <dbReference type="SAM" id="MobiDB-lite"/>
    </source>
</evidence>
<proteinExistence type="predicted"/>
<feature type="compositionally biased region" description="Basic and acidic residues" evidence="1">
    <location>
        <begin position="25"/>
        <end position="38"/>
    </location>
</feature>
<evidence type="ECO:0000313" key="2">
    <source>
        <dbReference type="EMBL" id="RDB25892.1"/>
    </source>
</evidence>
<dbReference type="InParanoid" id="A0A369JX37"/>
<reference evidence="2" key="1">
    <citation type="submission" date="2018-04" db="EMBL/GenBank/DDBJ databases">
        <title>Whole genome sequencing of Hypsizygus marmoreus.</title>
        <authorList>
            <person name="Choi I.-G."/>
            <person name="Min B."/>
            <person name="Kim J.-G."/>
            <person name="Kim S."/>
            <person name="Oh Y.-L."/>
            <person name="Kong W.-S."/>
            <person name="Park H."/>
            <person name="Jeong J."/>
            <person name="Song E.-S."/>
        </authorList>
    </citation>
    <scope>NUCLEOTIDE SEQUENCE [LARGE SCALE GENOMIC DNA]</scope>
    <source>
        <strain evidence="2">51987-8</strain>
    </source>
</reference>
<dbReference type="AlphaFoldDB" id="A0A369JX37"/>